<dbReference type="Gene3D" id="3.30.300.350">
    <property type="entry name" value="GTP-binding protein OBG, C-terminal domain"/>
    <property type="match status" value="1"/>
</dbReference>
<proteinExistence type="inferred from homology"/>
<dbReference type="NCBIfam" id="TIGR02729">
    <property type="entry name" value="Obg_CgtA"/>
    <property type="match status" value="1"/>
</dbReference>
<dbReference type="InterPro" id="IPR036726">
    <property type="entry name" value="GTP1_OBG_dom_sf"/>
</dbReference>
<evidence type="ECO:0000313" key="15">
    <source>
        <dbReference type="Proteomes" id="UP000027665"/>
    </source>
</evidence>
<feature type="binding site" evidence="9">
    <location>
        <begin position="166"/>
        <end position="173"/>
    </location>
    <ligand>
        <name>GTP</name>
        <dbReference type="ChEBI" id="CHEBI:37565"/>
    </ligand>
</feature>
<evidence type="ECO:0000256" key="4">
    <source>
        <dbReference type="ARBA" id="ARBA00022723"/>
    </source>
</evidence>
<dbReference type="HAMAP" id="MF_01454">
    <property type="entry name" value="GTPase_Obg"/>
    <property type="match status" value="1"/>
</dbReference>
<dbReference type="Pfam" id="PF01018">
    <property type="entry name" value="GTP1_OBG"/>
    <property type="match status" value="1"/>
</dbReference>
<feature type="compositionally biased region" description="Polar residues" evidence="10">
    <location>
        <begin position="458"/>
        <end position="468"/>
    </location>
</feature>
<dbReference type="NCBIfam" id="NF008955">
    <property type="entry name" value="PRK12297.1"/>
    <property type="match status" value="1"/>
</dbReference>
<evidence type="ECO:0000259" key="13">
    <source>
        <dbReference type="PROSITE" id="PS51883"/>
    </source>
</evidence>
<evidence type="ECO:0000256" key="10">
    <source>
        <dbReference type="SAM" id="MobiDB-lite"/>
    </source>
</evidence>
<evidence type="ECO:0000256" key="3">
    <source>
        <dbReference type="ARBA" id="ARBA00022490"/>
    </source>
</evidence>
<evidence type="ECO:0000256" key="2">
    <source>
        <dbReference type="ARBA" id="ARBA00007699"/>
    </source>
</evidence>
<dbReference type="GO" id="GO:0003924">
    <property type="term" value="F:GTPase activity"/>
    <property type="evidence" value="ECO:0007669"/>
    <property type="project" value="UniProtKB-UniRule"/>
</dbReference>
<feature type="binding site" evidence="9">
    <location>
        <begin position="314"/>
        <end position="316"/>
    </location>
    <ligand>
        <name>GTP</name>
        <dbReference type="ChEBI" id="CHEBI:37565"/>
    </ligand>
</feature>
<keyword evidence="15" id="KW-1185">Reference proteome</keyword>
<evidence type="ECO:0000313" key="14">
    <source>
        <dbReference type="EMBL" id="KEJ92547.1"/>
    </source>
</evidence>
<dbReference type="GO" id="GO:0000287">
    <property type="term" value="F:magnesium ion binding"/>
    <property type="evidence" value="ECO:0007669"/>
    <property type="project" value="InterPro"/>
</dbReference>
<dbReference type="GO" id="GO:0005525">
    <property type="term" value="F:GTP binding"/>
    <property type="evidence" value="ECO:0007669"/>
    <property type="project" value="UniProtKB-UniRule"/>
</dbReference>
<dbReference type="PROSITE" id="PS51881">
    <property type="entry name" value="OCT"/>
    <property type="match status" value="1"/>
</dbReference>
<gene>
    <name evidence="9" type="primary">obg</name>
    <name evidence="14" type="ORF">EH55_03565</name>
</gene>
<keyword evidence="7 9" id="KW-0460">Magnesium</keyword>
<dbReference type="PANTHER" id="PTHR11702">
    <property type="entry name" value="DEVELOPMENTALLY REGULATED GTP-BINDING PROTEIN-RELATED"/>
    <property type="match status" value="1"/>
</dbReference>
<dbReference type="PRINTS" id="PR00326">
    <property type="entry name" value="GTP1OBG"/>
</dbReference>
<protein>
    <recommendedName>
        <fullName evidence="9">GTPase Obg</fullName>
        <ecNumber evidence="9">3.6.5.-</ecNumber>
    </recommendedName>
    <alternativeName>
        <fullName evidence="9">GTP-binding protein Obg</fullName>
    </alternativeName>
</protein>
<dbReference type="PATRIC" id="fig|2754.20.peg.840"/>
<evidence type="ECO:0000256" key="9">
    <source>
        <dbReference type="HAMAP-Rule" id="MF_01454"/>
    </source>
</evidence>
<dbReference type="Gene3D" id="2.70.210.12">
    <property type="entry name" value="GTP1/OBG domain"/>
    <property type="match status" value="1"/>
</dbReference>
<dbReference type="NCBIfam" id="NF008954">
    <property type="entry name" value="PRK12296.1"/>
    <property type="match status" value="1"/>
</dbReference>
<dbReference type="NCBIfam" id="TIGR03595">
    <property type="entry name" value="Obg_CgtA_exten"/>
    <property type="match status" value="1"/>
</dbReference>
<feature type="region of interest" description="Disordered" evidence="10">
    <location>
        <begin position="436"/>
        <end position="468"/>
    </location>
</feature>
<dbReference type="GO" id="GO:0042254">
    <property type="term" value="P:ribosome biogenesis"/>
    <property type="evidence" value="ECO:0007669"/>
    <property type="project" value="UniProtKB-UniRule"/>
</dbReference>
<dbReference type="Pfam" id="PF09269">
    <property type="entry name" value="DUF1967"/>
    <property type="match status" value="1"/>
</dbReference>
<keyword evidence="4 9" id="KW-0479">Metal-binding</keyword>
<dbReference type="EC" id="3.6.5.-" evidence="9"/>
<keyword evidence="3 9" id="KW-0963">Cytoplasm</keyword>
<sequence length="468" mass="51168">MKFVDSLRISVKAGRGGNGCMSFLRERFKPYGGPDGGNGGRGGSVIFEATNSLQTLADLEYMHHIKGENGGHGSGAAKNGRAGEDKVVYVPCGTLIYDAETGEGCADLVEPRDRFVAARGGRGGRGNRYFASSKRKAPRFCEMGEMGEEMLLRLELRLIADVGLVGLPNAGKSSILAAISNAQPKIADYPFTTLSPNLGVLDTGDENIVIADLPGLIEGAHENRGLGLEFLRHVERTRLLVHVLSLESGDYDKIINDFEIIREEMRKYDGALDKRPFLVAANKSDEVGEENAEELFDRLSRYLAKAGAKMIVTSALTEEGIPAAAEEIVKFVKSNPRPHSGVRLFAIEEKAPQTTPNRKRAKIQIIAMHGGGYRILHRQLENFAERCDFTQEESLARFTRMLRKYKVEELLEAAGAVSGDSVSIGYKEFNFYPDYYPEDDEEDTGYANGEGDIGPSDGDSQTASRLDA</sequence>
<feature type="binding site" evidence="9">
    <location>
        <position position="193"/>
    </location>
    <ligand>
        <name>Mg(2+)</name>
        <dbReference type="ChEBI" id="CHEBI:18420"/>
    </ligand>
</feature>
<evidence type="ECO:0000259" key="12">
    <source>
        <dbReference type="PROSITE" id="PS51881"/>
    </source>
</evidence>
<comment type="cofactor">
    <cofactor evidence="1 9">
        <name>Mg(2+)</name>
        <dbReference type="ChEBI" id="CHEBI:18420"/>
    </cofactor>
</comment>
<dbReference type="PROSITE" id="PS51710">
    <property type="entry name" value="G_OBG"/>
    <property type="match status" value="1"/>
</dbReference>
<dbReference type="AlphaFoldDB" id="A0A073J4C3"/>
<evidence type="ECO:0000256" key="8">
    <source>
        <dbReference type="ARBA" id="ARBA00023134"/>
    </source>
</evidence>
<dbReference type="InterPro" id="IPR006169">
    <property type="entry name" value="GTP1_OBG_dom"/>
</dbReference>
<dbReference type="PANTHER" id="PTHR11702:SF31">
    <property type="entry name" value="MITOCHONDRIAL RIBOSOME-ASSOCIATED GTPASE 2"/>
    <property type="match status" value="1"/>
</dbReference>
<dbReference type="Gene3D" id="3.40.50.300">
    <property type="entry name" value="P-loop containing nucleotide triphosphate hydrolases"/>
    <property type="match status" value="1"/>
</dbReference>
<evidence type="ECO:0000256" key="6">
    <source>
        <dbReference type="ARBA" id="ARBA00022801"/>
    </source>
</evidence>
<name>A0A073J4C3_9BACT</name>
<dbReference type="InterPro" id="IPR015349">
    <property type="entry name" value="OCT_dom"/>
</dbReference>
<dbReference type="Pfam" id="PF01926">
    <property type="entry name" value="MMR_HSR1"/>
    <property type="match status" value="1"/>
</dbReference>
<organism evidence="14 15">
    <name type="scientific">Synergistes jonesii</name>
    <dbReference type="NCBI Taxonomy" id="2754"/>
    <lineage>
        <taxon>Bacteria</taxon>
        <taxon>Thermotogati</taxon>
        <taxon>Synergistota</taxon>
        <taxon>Synergistia</taxon>
        <taxon>Synergistales</taxon>
        <taxon>Synergistaceae</taxon>
        <taxon>Synergistes</taxon>
    </lineage>
</organism>
<keyword evidence="8 9" id="KW-0342">GTP-binding</keyword>
<comment type="caution">
    <text evidence="14">The sequence shown here is derived from an EMBL/GenBank/DDBJ whole genome shotgun (WGS) entry which is preliminary data.</text>
</comment>
<dbReference type="SUPFAM" id="SSF82051">
    <property type="entry name" value="Obg GTP-binding protein N-terminal domain"/>
    <property type="match status" value="1"/>
</dbReference>
<feature type="binding site" evidence="9">
    <location>
        <begin position="191"/>
        <end position="195"/>
    </location>
    <ligand>
        <name>GTP</name>
        <dbReference type="ChEBI" id="CHEBI:37565"/>
    </ligand>
</feature>
<feature type="domain" description="Obg" evidence="13">
    <location>
        <begin position="1"/>
        <end position="159"/>
    </location>
</feature>
<dbReference type="RefSeq" id="WP_037975679.1">
    <property type="nucleotide sequence ID" value="NZ_JMKI01000026.1"/>
</dbReference>
<reference evidence="14 15" key="1">
    <citation type="submission" date="2014-04" db="EMBL/GenBank/DDBJ databases">
        <title>Draft Genome Sequence of Synergistes jonesii.</title>
        <authorList>
            <person name="Coil D.A."/>
            <person name="Eisen J.A."/>
            <person name="Holland-Moritz H.E."/>
        </authorList>
    </citation>
    <scope>NUCLEOTIDE SEQUENCE [LARGE SCALE GENOMIC DNA]</scope>
    <source>
        <strain evidence="14 15">78-1</strain>
    </source>
</reference>
<feature type="domain" description="OBG-type G" evidence="11">
    <location>
        <begin position="160"/>
        <end position="333"/>
    </location>
</feature>
<dbReference type="Proteomes" id="UP000027665">
    <property type="component" value="Unassembled WGS sequence"/>
</dbReference>
<evidence type="ECO:0000256" key="1">
    <source>
        <dbReference type="ARBA" id="ARBA00001946"/>
    </source>
</evidence>
<comment type="subunit">
    <text evidence="9">Monomer.</text>
</comment>
<dbReference type="InterPro" id="IPR045086">
    <property type="entry name" value="OBG_GTPase"/>
</dbReference>
<comment type="similarity">
    <text evidence="2 9">Belongs to the TRAFAC class OBG-HflX-like GTPase superfamily. OBG GTPase family.</text>
</comment>
<comment type="function">
    <text evidence="9">An essential GTPase which binds GTP, GDP and possibly (p)ppGpp with moderate affinity, with high nucleotide exchange rates and a fairly low GTP hydrolysis rate. Plays a role in control of the cell cycle, stress response, ribosome biogenesis and in those bacteria that undergo differentiation, in morphogenesis control.</text>
</comment>
<dbReference type="InterPro" id="IPR006073">
    <property type="entry name" value="GTP-bd"/>
</dbReference>
<dbReference type="eggNOG" id="COG0536">
    <property type="taxonomic scope" value="Bacteria"/>
</dbReference>
<dbReference type="InterPro" id="IPR014100">
    <property type="entry name" value="GTP-bd_Obg/CgtA"/>
</dbReference>
<dbReference type="NCBIfam" id="NF008956">
    <property type="entry name" value="PRK12299.1"/>
    <property type="match status" value="1"/>
</dbReference>
<evidence type="ECO:0000256" key="7">
    <source>
        <dbReference type="ARBA" id="ARBA00022842"/>
    </source>
</evidence>
<dbReference type="FunFam" id="2.70.210.12:FF:000001">
    <property type="entry name" value="GTPase Obg"/>
    <property type="match status" value="1"/>
</dbReference>
<dbReference type="InterPro" id="IPR027417">
    <property type="entry name" value="P-loop_NTPase"/>
</dbReference>
<dbReference type="STRING" id="2754.EH55_03565"/>
<feature type="binding site" evidence="9">
    <location>
        <begin position="282"/>
        <end position="285"/>
    </location>
    <ligand>
        <name>GTP</name>
        <dbReference type="ChEBI" id="CHEBI:37565"/>
    </ligand>
</feature>
<feature type="binding site" evidence="9">
    <location>
        <begin position="212"/>
        <end position="215"/>
    </location>
    <ligand>
        <name>GTP</name>
        <dbReference type="ChEBI" id="CHEBI:37565"/>
    </ligand>
</feature>
<dbReference type="EMBL" id="JMKI01000026">
    <property type="protein sequence ID" value="KEJ92547.1"/>
    <property type="molecule type" value="Genomic_DNA"/>
</dbReference>
<feature type="binding site" evidence="9">
    <location>
        <position position="173"/>
    </location>
    <ligand>
        <name>Mg(2+)</name>
        <dbReference type="ChEBI" id="CHEBI:18420"/>
    </ligand>
</feature>
<feature type="domain" description="OCT" evidence="12">
    <location>
        <begin position="355"/>
        <end position="433"/>
    </location>
</feature>
<dbReference type="GO" id="GO:0005737">
    <property type="term" value="C:cytoplasm"/>
    <property type="evidence" value="ECO:0007669"/>
    <property type="project" value="UniProtKB-SubCell"/>
</dbReference>
<dbReference type="InterPro" id="IPR031167">
    <property type="entry name" value="G_OBG"/>
</dbReference>
<dbReference type="PROSITE" id="PS51883">
    <property type="entry name" value="OBG"/>
    <property type="match status" value="1"/>
</dbReference>
<dbReference type="OrthoDB" id="9807318at2"/>
<dbReference type="GeneID" id="90983422"/>
<dbReference type="CDD" id="cd01898">
    <property type="entry name" value="Obg"/>
    <property type="match status" value="1"/>
</dbReference>
<accession>A0A073J4C3</accession>
<evidence type="ECO:0000259" key="11">
    <source>
        <dbReference type="PROSITE" id="PS51710"/>
    </source>
</evidence>
<dbReference type="SUPFAM" id="SSF102741">
    <property type="entry name" value="Obg GTP-binding protein C-terminal domain"/>
    <property type="match status" value="1"/>
</dbReference>
<dbReference type="SUPFAM" id="SSF52540">
    <property type="entry name" value="P-loop containing nucleoside triphosphate hydrolases"/>
    <property type="match status" value="1"/>
</dbReference>
<comment type="subcellular location">
    <subcellularLocation>
        <location evidence="9">Cytoplasm</location>
    </subcellularLocation>
</comment>
<evidence type="ECO:0000256" key="5">
    <source>
        <dbReference type="ARBA" id="ARBA00022741"/>
    </source>
</evidence>
<keyword evidence="6 9" id="KW-0378">Hydrolase</keyword>
<keyword evidence="5 9" id="KW-0547">Nucleotide-binding</keyword>
<dbReference type="InterPro" id="IPR036346">
    <property type="entry name" value="GTP-bd_prot_GTP1/OBG_C_sf"/>
</dbReference>